<sequence length="1071" mass="122935">MSGTTPRTTRPSSENLKKTRKTQAFSTENELVGARGGTKPRIAPSVIDHGFHTDKYKTYYSAWTPVLNSASNSKIFVERLDLIGHWFSMWTDAQRKKFLTFILKRCTKSQLRFVNEGWFKKQLPILHLDFTTVLPQFISTYIFSFLDPRSLCRAAQVSWHWKFVCEQDVIWMPKCLRYGWYLPYTPSSREFGCWKHHYIMCTSSLDMEAPSRMAENYGQFADNSPRVTQGKIKQKANEKRKIREAKYYREETRRPPWLDTDPQPRDLENSRKAMLYEHNPNQPYSPNQLRTERLGLSTRPLHRRSATAPAHMAIEKVMKISETVDVNGNVIEEGKEPVPSSKLTLTEALAAESGVDQTWPQPVPSSPVRRQDLTCGIHPSLHDSMLIKRSSQDLSSSVNPAVIFISSEIPASELLLEAVKFGVIAIPYEYEGTTLDALMEKLRLALQGRQANCIGLFAWGDCGTIRLVKGKILSEETVNEPNMRHFWETVTTSVMARESGGHMDIFIPLVETEKGMDLLVQLGLLTDMQFSCPTGMTGSFARVESEWLFVPNSGSPPSLYFNATKFGSWSNTVDYIEECVDVVKKNLDCFFTEEQRDLAKRLVGQVTFEALGMYELHNVSEIATVLVDAVASLGRNNASKNWSDPVQGLIDYLQKHGHKDKKLKKVRKTTVQQDDFASVVETVDADSEDELNTSHLALQSEARTGTSVGEKRAQVAHEILSTEVEYMRCLSIIQDVFRKPLQASLASNRAIISSANIQSLFADSETLLALSSLLVNDLSSRLDEWNSHQILGDIFLKFINQLRAYTNFLNNYPVTLQTLERCREQNPQFRSFLGRHEKQPSTKMMSLPEFLFLPGRRVKSYVELLEAFLKYTPPDHVDRKTLPQAIEKFKDLDCLFREYKNRLEREKFLQELQKRIVNCPVLAEKGRHFVREENVILLSTPSTGKEVKPEFRIYQQVGDLGFFLFNDALVITTLTYKFVPFQRLVQRNYKYKKCIYHCVTKEIMVLPVTLMGSEISVDFRSRECHYLSIREMLTLQRRKNLLSSRCLVLSRCKIQFLRRRARRVTELNKGC</sequence>
<dbReference type="Gene3D" id="1.20.900.10">
    <property type="entry name" value="Dbl homology (DH) domain"/>
    <property type="match status" value="1"/>
</dbReference>
<gene>
    <name evidence="3" type="ORF">PMEA_00017298</name>
</gene>
<name>A0AAU9VNA5_9CNID</name>
<feature type="compositionally biased region" description="Low complexity" evidence="1">
    <location>
        <begin position="1"/>
        <end position="13"/>
    </location>
</feature>
<feature type="domain" description="DH" evidence="2">
    <location>
        <begin position="711"/>
        <end position="899"/>
    </location>
</feature>
<dbReference type="InterPro" id="IPR036047">
    <property type="entry name" value="F-box-like_dom_sf"/>
</dbReference>
<dbReference type="EMBL" id="CALNXJ010000003">
    <property type="protein sequence ID" value="CAH3035109.1"/>
    <property type="molecule type" value="Genomic_DNA"/>
</dbReference>
<dbReference type="Gene3D" id="2.30.29.30">
    <property type="entry name" value="Pleckstrin-homology domain (PH domain)/Phosphotyrosine-binding domain (PTB)"/>
    <property type="match status" value="1"/>
</dbReference>
<evidence type="ECO:0000256" key="1">
    <source>
        <dbReference type="SAM" id="MobiDB-lite"/>
    </source>
</evidence>
<feature type="region of interest" description="Disordered" evidence="1">
    <location>
        <begin position="1"/>
        <end position="37"/>
    </location>
</feature>
<dbReference type="CDD" id="cd00160">
    <property type="entry name" value="RhoGEF"/>
    <property type="match status" value="1"/>
</dbReference>
<dbReference type="Pfam" id="PF00621">
    <property type="entry name" value="RhoGEF"/>
    <property type="match status" value="1"/>
</dbReference>
<dbReference type="InterPro" id="IPR011993">
    <property type="entry name" value="PH-like_dom_sf"/>
</dbReference>
<dbReference type="SUPFAM" id="SSF48065">
    <property type="entry name" value="DBL homology domain (DH-domain)"/>
    <property type="match status" value="1"/>
</dbReference>
<dbReference type="GO" id="GO:0005085">
    <property type="term" value="F:guanyl-nucleotide exchange factor activity"/>
    <property type="evidence" value="ECO:0007669"/>
    <property type="project" value="InterPro"/>
</dbReference>
<dbReference type="PANTHER" id="PTHR46857">
    <property type="entry name" value="EPITHELIAL CELL-TRANSFORMING SEQUENCE 2 ONCOGENE-LIKE"/>
    <property type="match status" value="1"/>
</dbReference>
<dbReference type="PANTHER" id="PTHR46857:SF2">
    <property type="entry name" value="F-BOX ONLY PROTEIN 16"/>
    <property type="match status" value="1"/>
</dbReference>
<accession>A0AAU9VNA5</accession>
<dbReference type="InterPro" id="IPR052805">
    <property type="entry name" value="GEF_Ubiquitin-Prot_Reg"/>
</dbReference>
<comment type="caution">
    <text evidence="3">The sequence shown here is derived from an EMBL/GenBank/DDBJ whole genome shotgun (WGS) entry which is preliminary data.</text>
</comment>
<dbReference type="Proteomes" id="UP001159428">
    <property type="component" value="Unassembled WGS sequence"/>
</dbReference>
<organism evidence="3 4">
    <name type="scientific">Pocillopora meandrina</name>
    <dbReference type="NCBI Taxonomy" id="46732"/>
    <lineage>
        <taxon>Eukaryota</taxon>
        <taxon>Metazoa</taxon>
        <taxon>Cnidaria</taxon>
        <taxon>Anthozoa</taxon>
        <taxon>Hexacorallia</taxon>
        <taxon>Scleractinia</taxon>
        <taxon>Astrocoeniina</taxon>
        <taxon>Pocilloporidae</taxon>
        <taxon>Pocillopora</taxon>
    </lineage>
</organism>
<evidence type="ECO:0000313" key="3">
    <source>
        <dbReference type="EMBL" id="CAH3035109.1"/>
    </source>
</evidence>
<evidence type="ECO:0000259" key="2">
    <source>
        <dbReference type="PROSITE" id="PS50010"/>
    </source>
</evidence>
<dbReference type="InterPro" id="IPR000219">
    <property type="entry name" value="DH_dom"/>
</dbReference>
<proteinExistence type="predicted"/>
<dbReference type="InterPro" id="IPR001810">
    <property type="entry name" value="F-box_dom"/>
</dbReference>
<dbReference type="Pfam" id="PF12937">
    <property type="entry name" value="F-box-like"/>
    <property type="match status" value="1"/>
</dbReference>
<dbReference type="PROSITE" id="PS50010">
    <property type="entry name" value="DH_2"/>
    <property type="match status" value="1"/>
</dbReference>
<dbReference type="InterPro" id="IPR035899">
    <property type="entry name" value="DBL_dom_sf"/>
</dbReference>
<evidence type="ECO:0000313" key="4">
    <source>
        <dbReference type="Proteomes" id="UP001159428"/>
    </source>
</evidence>
<dbReference type="Gene3D" id="1.20.1280.50">
    <property type="match status" value="1"/>
</dbReference>
<dbReference type="SUPFAM" id="SSF81383">
    <property type="entry name" value="F-box domain"/>
    <property type="match status" value="1"/>
</dbReference>
<dbReference type="CDD" id="cd22173">
    <property type="entry name" value="F-box_ECT2L"/>
    <property type="match status" value="1"/>
</dbReference>
<keyword evidence="4" id="KW-1185">Reference proteome</keyword>
<dbReference type="AlphaFoldDB" id="A0AAU9VNA5"/>
<protein>
    <recommendedName>
        <fullName evidence="2">DH domain-containing protein</fullName>
    </recommendedName>
</protein>
<dbReference type="SMART" id="SM00325">
    <property type="entry name" value="RhoGEF"/>
    <property type="match status" value="1"/>
</dbReference>
<reference evidence="3 4" key="1">
    <citation type="submission" date="2022-05" db="EMBL/GenBank/DDBJ databases">
        <authorList>
            <consortium name="Genoscope - CEA"/>
            <person name="William W."/>
        </authorList>
    </citation>
    <scope>NUCLEOTIDE SEQUENCE [LARGE SCALE GENOMIC DNA]</scope>
</reference>